<evidence type="ECO:0000313" key="2">
    <source>
        <dbReference type="Proteomes" id="UP001227268"/>
    </source>
</evidence>
<keyword evidence="2" id="KW-1185">Reference proteome</keyword>
<gene>
    <name evidence="1" type="ORF">QFC21_004127</name>
</gene>
<name>A0ACC2VJG0_9TREE</name>
<sequence>MSSAPTFYEDDKPALDAKVQYDYVEDVETSGKQADAEDGVNPGMLGNASGIATAMYAEALEKYGAEGSIDPAIEKKLVRKIDKIMIPILGICYFFYYVDKTTLSYAAIFGLKTDLHLKGTQYSWLSSIFYFGWLIWAIPSNLLMQRCPPAFYLSGNIAMWGIVLMLQAVSKNFATLAVLRVISGAFEAIADPAFMFFTTQYYTRAEQPSRISSWYAFNGVGVGFGGLIGFAIGHIKGQLQSWRYEFLIVGAVCAAWGISLAFTIGNSPTTNRWFTHDERLMIIARLRRNQTGVEGRKIRWDQIREAFLDYKTWIFFSLGMIGNGGISNFSTLVIKGLGFSTLQTALMALPQGAIIVCFIAAGALLNDRLPKNSRTIVCMLFMLPTIAGGLGFLLAPEKAYVPRLICFYLTGSYQASFVLGLSLITSNTGGQSKKMIVSGMIWFGACIGNIMSPFFYLTSQAPRYQLGIGSLLVANCIEFCIFLLLRFAFIYENKKKEKAAAEMGYTDENSTAFSDLTDKENPNSGIALVYVIIQLLASAPFARPWPPELNRLNVQIRQLHDIVIFRLQRYCFASSALMSATSTSGIPPLQMYLPSESSSSRISSIASPLNIDSPASDATTHDQSSSQVASSLSNRQRPYPCVACKKSKVKCDEVRPVCDRCVRREYECTYPSLPSSPTNRIRRFHRRSRNGCDMCKSRRVRCDEGKPICKNCKSRDTPCIYNVVNDKANGRNGTSEEPTRLAEPSAEWGSSSLTPNATEVPSAVGPHRYRSTSRRPDAKQSLPNTAEMLDRTAVAEISPVQTSSGVHTVPPPSINGYSGYGNLPSATMSDTSSVNLPPLNPIDLGNSNSYSPIFPHNPNFQFNPPDIPPVLQPMSMYASTVTGSMVLQAPPVNQGHSTILEQPGITRPLSYPDIGPSDTFNNFQSTGSRNSSIATLHNRRMDKPSVDISTLFGGSYTSHTSRDGSVSSSHILLPDQHQARPNGLTAAMPMEDIGYSRQPVSALPLVSDTYPASLSAIVTTSLGSSSIYGPRSGDSLPQQEDGEAVLEIQTKDLSAYHKLGSSHSAKEFSDLTAVISSHLPHVRREPQQKLIGSTREEWDNGGGTGVIKDASMKRSIGVFSTDDGLVFKRFVGVDELKAYFPSSEHRQQYRHYVNETVEAIVAVSTPKARNPWRQHFVQMALAMPHGSSIAHDALRLGILSLSSFDMGFKMAGYIADREDNAMLAASIEYRADALKLLRSIVVLKPYQKDNLAADLAIGTARLAGEAEWKDPIKLGIDIIKEYGGPEPYLCADINPSRRFLLEQMACQEMISSVLSLDPSKLIQSDSTWMERYLSEEDFTTDHIEIVYGLDRPLLRHITRSLELAEMKRKIETLRNSMGVYPHLEVQASIDIKVTALQANTHAFIAEGEALKNVTLVSIGNLGFLAFTDLWMFVELLDIPVSSRTVQGKVETPATSNVVGGILRDRQQPRPINAPSRSHQTTLLHRSRPHYPPHQNVLEAR</sequence>
<comment type="caution">
    <text evidence="1">The sequence shown here is derived from an EMBL/GenBank/DDBJ whole genome shotgun (WGS) entry which is preliminary data.</text>
</comment>
<reference evidence="1" key="1">
    <citation type="submission" date="2023-04" db="EMBL/GenBank/DDBJ databases">
        <title>Draft Genome sequencing of Naganishia species isolated from polar environments using Oxford Nanopore Technology.</title>
        <authorList>
            <person name="Leo P."/>
            <person name="Venkateswaran K."/>
        </authorList>
    </citation>
    <scope>NUCLEOTIDE SEQUENCE</scope>
    <source>
        <strain evidence="1">MNA-CCFEE 5423</strain>
    </source>
</reference>
<organism evidence="1 2">
    <name type="scientific">Naganishia friedmannii</name>
    <dbReference type="NCBI Taxonomy" id="89922"/>
    <lineage>
        <taxon>Eukaryota</taxon>
        <taxon>Fungi</taxon>
        <taxon>Dikarya</taxon>
        <taxon>Basidiomycota</taxon>
        <taxon>Agaricomycotina</taxon>
        <taxon>Tremellomycetes</taxon>
        <taxon>Filobasidiales</taxon>
        <taxon>Filobasidiaceae</taxon>
        <taxon>Naganishia</taxon>
    </lineage>
</organism>
<accession>A0ACC2VJG0</accession>
<evidence type="ECO:0000313" key="1">
    <source>
        <dbReference type="EMBL" id="KAJ9099246.1"/>
    </source>
</evidence>
<dbReference type="Proteomes" id="UP001227268">
    <property type="component" value="Unassembled WGS sequence"/>
</dbReference>
<protein>
    <submittedName>
        <fullName evidence="1">Uncharacterized protein</fullName>
    </submittedName>
</protein>
<dbReference type="EMBL" id="JASBWT010000013">
    <property type="protein sequence ID" value="KAJ9099246.1"/>
    <property type="molecule type" value="Genomic_DNA"/>
</dbReference>
<proteinExistence type="predicted"/>